<dbReference type="KEGG" id="sgr:SGR_7061t"/>
<dbReference type="EMBL" id="AP009493">
    <property type="protein sequence ID" value="BAG16907.1"/>
    <property type="molecule type" value="Genomic_DNA"/>
</dbReference>
<dbReference type="EMBL" id="AP009493">
    <property type="protein sequence ID" value="BAG23888.1"/>
    <property type="molecule type" value="Genomic_DNA"/>
</dbReference>
<dbReference type="HOGENOM" id="CLU_2132126_0_0_11"/>
<evidence type="ECO:0000313" key="4">
    <source>
        <dbReference type="Proteomes" id="UP000001685"/>
    </source>
</evidence>
<dbReference type="Proteomes" id="UP000001685">
    <property type="component" value="Chromosome"/>
</dbReference>
<feature type="region of interest" description="Disordered" evidence="1">
    <location>
        <begin position="94"/>
        <end position="113"/>
    </location>
</feature>
<dbReference type="AlphaFoldDB" id="B1VM06"/>
<reference evidence="2" key="3">
    <citation type="journal article" date="2008" name="J. Biol. Chem.">
        <title>Phenolic lipids synthesized by type III polyketide synthase confer penicillin resistance on Streptomyces griseus.</title>
        <authorList>
            <person name="Funabashi M."/>
            <person name="Funa N."/>
            <person name="Horinouchi S."/>
        </authorList>
    </citation>
    <scope>NUCLEOTIDE SEQUENCE</scope>
    <source>
        <strain evidence="2">NBRC 13350</strain>
    </source>
</reference>
<gene>
    <name evidence="3" type="ordered locus">SGR_7061t</name>
    <name evidence="2" type="ordered locus">SGR_78t</name>
</gene>
<reference evidence="4" key="1">
    <citation type="journal article" date="2008" name="J. Bacteriol.">
        <title>Genome sequence of the streptomycin-producing microorganism Streptomyces griseus IFO 13350.</title>
        <authorList>
            <person name="Ohnishi Y."/>
            <person name="Ishikawa J."/>
            <person name="Hara H."/>
            <person name="Suzuki H."/>
            <person name="Ikenoya M."/>
            <person name="Ikeda H."/>
            <person name="Yamashita A."/>
            <person name="Hattori M."/>
            <person name="Horinouchi S."/>
        </authorList>
    </citation>
    <scope>NUCLEOTIDE SEQUENCE [LARGE SCALE GENOMIC DNA]</scope>
    <source>
        <strain evidence="4">JCM 4626 / NBRC 13350</strain>
    </source>
</reference>
<reference evidence="2" key="4">
    <citation type="journal article" date="2008" name="Microbiology">
        <title>Conditionally positive effect of the TetR-family transcriptional regulator AtrA on streptomycin production by Streptomyces griseus.</title>
        <authorList>
            <person name="Hirano S."/>
            <person name="Tanaka K."/>
            <person name="Ohnishi Y."/>
            <person name="Horinouchi S."/>
        </authorList>
    </citation>
    <scope>NUCLEOTIDE SEQUENCE</scope>
    <source>
        <strain evidence="2">NBRC 13350</strain>
    </source>
</reference>
<reference evidence="2" key="2">
    <citation type="journal article" date="2008" name="J. Bacteriol.">
        <title>The genome sequence of the streptomycin-producing microorganism Streptomyces griseus IFO 13350.</title>
        <authorList>
            <person name="Ohnishi Y."/>
            <person name="Ishikawa J."/>
            <person name="Hara H."/>
            <person name="Suzuki H."/>
            <person name="Ikenoya M."/>
            <person name="Ikeda H."/>
            <person name="Yamashita A."/>
            <person name="Hattori M."/>
            <person name="Horinouchi S."/>
        </authorList>
    </citation>
    <scope>NUCLEOTIDE SEQUENCE</scope>
    <source>
        <strain evidence="2">NBRC 13350</strain>
    </source>
</reference>
<evidence type="ECO:0000256" key="1">
    <source>
        <dbReference type="SAM" id="MobiDB-lite"/>
    </source>
</evidence>
<organism evidence="2 4">
    <name type="scientific">Streptomyces griseus subsp. griseus (strain JCM 4626 / CBS 651.72 / NBRC 13350 / KCC S-0626 / ISP 5235)</name>
    <dbReference type="NCBI Taxonomy" id="455632"/>
    <lineage>
        <taxon>Bacteria</taxon>
        <taxon>Bacillati</taxon>
        <taxon>Actinomycetota</taxon>
        <taxon>Actinomycetes</taxon>
        <taxon>Kitasatosporales</taxon>
        <taxon>Streptomycetaceae</taxon>
        <taxon>Streptomyces</taxon>
    </lineage>
</organism>
<evidence type="ECO:0000313" key="2">
    <source>
        <dbReference type="EMBL" id="BAG16907.1"/>
    </source>
</evidence>
<evidence type="ECO:0000313" key="3">
    <source>
        <dbReference type="EMBL" id="BAG23888.1"/>
    </source>
</evidence>
<proteinExistence type="predicted"/>
<dbReference type="KEGG" id="sgr:SGR_78t"/>
<protein>
    <submittedName>
        <fullName evidence="2">Uncharacterized protein</fullName>
    </submittedName>
</protein>
<name>B1VM06_STRGG</name>
<accession>B1VM06</accession>
<sequence>MRYKAPGDRFPFSDRSFPALWQIFGGQGEAAAHEVDLDDPYGDLVALAHDLAGVVDGLVTVGSTSPSCPAVSASWARSSPGLIDAPPVYSSGFPPRHTGLAATADPPAVSSAS</sequence>